<dbReference type="EMBL" id="OU015568">
    <property type="protein sequence ID" value="CAG5090913.1"/>
    <property type="molecule type" value="Genomic_DNA"/>
</dbReference>
<evidence type="ECO:0000313" key="2">
    <source>
        <dbReference type="EMBL" id="CAG5090913.1"/>
    </source>
</evidence>
<proteinExistence type="predicted"/>
<dbReference type="Proteomes" id="UP001158576">
    <property type="component" value="Chromosome PAR"/>
</dbReference>
<name>A0ABN7S1J6_OIKDI</name>
<accession>A0ABN7S1J6</accession>
<evidence type="ECO:0000313" key="3">
    <source>
        <dbReference type="Proteomes" id="UP001158576"/>
    </source>
</evidence>
<protein>
    <submittedName>
        <fullName evidence="2">Oidioi.mRNA.OKI2018_I69.PAR.g12765.t1.cds</fullName>
    </submittedName>
</protein>
<sequence length="125" mass="13381">MKSVKETAGKEVHFGPQRKAELPAVSEIYKASLKAGLAPLQLAEAHELLMKMPENEEDVDSDIGLDQPQASQCKAVVIAIIVICIVFASIAFSAFISLRTGIATMSSTSPTENCTVVSEKNETIC</sequence>
<evidence type="ECO:0000256" key="1">
    <source>
        <dbReference type="SAM" id="Phobius"/>
    </source>
</evidence>
<feature type="transmembrane region" description="Helical" evidence="1">
    <location>
        <begin position="75"/>
        <end position="98"/>
    </location>
</feature>
<organism evidence="2 3">
    <name type="scientific">Oikopleura dioica</name>
    <name type="common">Tunicate</name>
    <dbReference type="NCBI Taxonomy" id="34765"/>
    <lineage>
        <taxon>Eukaryota</taxon>
        <taxon>Metazoa</taxon>
        <taxon>Chordata</taxon>
        <taxon>Tunicata</taxon>
        <taxon>Appendicularia</taxon>
        <taxon>Copelata</taxon>
        <taxon>Oikopleuridae</taxon>
        <taxon>Oikopleura</taxon>
    </lineage>
</organism>
<keyword evidence="3" id="KW-1185">Reference proteome</keyword>
<reference evidence="2 3" key="1">
    <citation type="submission" date="2021-04" db="EMBL/GenBank/DDBJ databases">
        <authorList>
            <person name="Bliznina A."/>
        </authorList>
    </citation>
    <scope>NUCLEOTIDE SEQUENCE [LARGE SCALE GENOMIC DNA]</scope>
</reference>
<keyword evidence="1" id="KW-1133">Transmembrane helix</keyword>
<gene>
    <name evidence="2" type="ORF">OKIOD_LOCUS4323</name>
</gene>
<keyword evidence="1" id="KW-0472">Membrane</keyword>
<keyword evidence="1" id="KW-0812">Transmembrane</keyword>